<feature type="signal peptide" evidence="1">
    <location>
        <begin position="1"/>
        <end position="17"/>
    </location>
</feature>
<feature type="chain" id="PRO_5027580713" description="Extracellular membrane protein CFEM domain-containing protein" evidence="1">
    <location>
        <begin position="18"/>
        <end position="99"/>
    </location>
</feature>
<dbReference type="RefSeq" id="XP_030986157.1">
    <property type="nucleotide sequence ID" value="XM_031120221.1"/>
</dbReference>
<reference evidence="3" key="2">
    <citation type="submission" date="2019-10" db="EMBL/GenBank/DDBJ databases">
        <authorList>
            <consortium name="NCBI Genome Project"/>
        </authorList>
    </citation>
    <scope>NUCLEOTIDE SEQUENCE</scope>
    <source>
        <strain evidence="3">NI907</strain>
    </source>
</reference>
<dbReference type="KEGG" id="pgri:PgNI_00138"/>
<sequence length="99" mass="10821">MKPLILIAGLYATTISAQRYPECTSDLVRTDDCADVINPAACYNQFRWNARTLTCIEGVNDADRKRKITRGTCGGATRTIQANIDLSLNLARPAHVAPV</sequence>
<evidence type="ECO:0000313" key="2">
    <source>
        <dbReference type="Proteomes" id="UP000515153"/>
    </source>
</evidence>
<evidence type="ECO:0008006" key="4">
    <source>
        <dbReference type="Google" id="ProtNLM"/>
    </source>
</evidence>
<reference evidence="3" key="1">
    <citation type="journal article" date="2019" name="Mol. Biol. Evol.">
        <title>Blast fungal genomes show frequent chromosomal changes, gene gains and losses, and effector gene turnover.</title>
        <authorList>
            <person name="Gomez Luciano L.B."/>
            <person name="Jason Tsai I."/>
            <person name="Chuma I."/>
            <person name="Tosa Y."/>
            <person name="Chen Y.H."/>
            <person name="Li J.Y."/>
            <person name="Li M.Y."/>
            <person name="Jade Lu M.Y."/>
            <person name="Nakayashiki H."/>
            <person name="Li W.H."/>
        </authorList>
    </citation>
    <scope>NUCLEOTIDE SEQUENCE</scope>
    <source>
        <strain evidence="3">NI907</strain>
    </source>
</reference>
<evidence type="ECO:0000313" key="3">
    <source>
        <dbReference type="RefSeq" id="XP_030986157.1"/>
    </source>
</evidence>
<name>A0A6P8BGA2_PYRGI</name>
<organism evidence="2 3">
    <name type="scientific">Pyricularia grisea</name>
    <name type="common">Crabgrass-specific blast fungus</name>
    <name type="synonym">Magnaporthe grisea</name>
    <dbReference type="NCBI Taxonomy" id="148305"/>
    <lineage>
        <taxon>Eukaryota</taxon>
        <taxon>Fungi</taxon>
        <taxon>Dikarya</taxon>
        <taxon>Ascomycota</taxon>
        <taxon>Pezizomycotina</taxon>
        <taxon>Sordariomycetes</taxon>
        <taxon>Sordariomycetidae</taxon>
        <taxon>Magnaporthales</taxon>
        <taxon>Pyriculariaceae</taxon>
        <taxon>Pyricularia</taxon>
    </lineage>
</organism>
<keyword evidence="2" id="KW-1185">Reference proteome</keyword>
<dbReference type="AlphaFoldDB" id="A0A6P8BGA2"/>
<evidence type="ECO:0000256" key="1">
    <source>
        <dbReference type="SAM" id="SignalP"/>
    </source>
</evidence>
<reference evidence="3" key="3">
    <citation type="submission" date="2025-08" db="UniProtKB">
        <authorList>
            <consortium name="RefSeq"/>
        </authorList>
    </citation>
    <scope>IDENTIFICATION</scope>
    <source>
        <strain evidence="3">NI907</strain>
    </source>
</reference>
<gene>
    <name evidence="3" type="ORF">PgNI_00138</name>
</gene>
<proteinExistence type="predicted"/>
<dbReference type="Proteomes" id="UP000515153">
    <property type="component" value="Unplaced"/>
</dbReference>
<protein>
    <recommendedName>
        <fullName evidence="4">Extracellular membrane protein CFEM domain-containing protein</fullName>
    </recommendedName>
</protein>
<dbReference type="GeneID" id="41955135"/>
<keyword evidence="1" id="KW-0732">Signal</keyword>
<accession>A0A6P8BGA2</accession>